<evidence type="ECO:0000256" key="2">
    <source>
        <dbReference type="ARBA" id="ARBA00022603"/>
    </source>
</evidence>
<dbReference type="GO" id="GO:0044027">
    <property type="term" value="P:negative regulation of gene expression via chromosomal CpG island methylation"/>
    <property type="evidence" value="ECO:0007669"/>
    <property type="project" value="TreeGrafter"/>
</dbReference>
<comment type="caution">
    <text evidence="8">The sequence shown here is derived from an EMBL/GenBank/DDBJ whole genome shotgun (WGS) entry which is preliminary data.</text>
</comment>
<evidence type="ECO:0000313" key="8">
    <source>
        <dbReference type="EMBL" id="PFD23156.1"/>
    </source>
</evidence>
<evidence type="ECO:0000256" key="5">
    <source>
        <dbReference type="ARBA" id="ARBA00022747"/>
    </source>
</evidence>
<dbReference type="PANTHER" id="PTHR10629:SF52">
    <property type="entry name" value="DNA (CYTOSINE-5)-METHYLTRANSFERASE 1"/>
    <property type="match status" value="1"/>
</dbReference>
<dbReference type="PROSITE" id="PS51679">
    <property type="entry name" value="SAM_MT_C5"/>
    <property type="match status" value="1"/>
</dbReference>
<dbReference type="InterPro" id="IPR001525">
    <property type="entry name" value="C5_MeTfrase"/>
</dbReference>
<evidence type="ECO:0000256" key="1">
    <source>
        <dbReference type="ARBA" id="ARBA00011975"/>
    </source>
</evidence>
<dbReference type="EC" id="2.1.1.37" evidence="1"/>
<dbReference type="PROSITE" id="PS00095">
    <property type="entry name" value="C5_MTASE_2"/>
    <property type="match status" value="1"/>
</dbReference>
<feature type="active site" evidence="6">
    <location>
        <position position="80"/>
    </location>
</feature>
<reference evidence="8 9" key="1">
    <citation type="submission" date="2017-09" db="EMBL/GenBank/DDBJ databases">
        <title>Large-scale bioinformatics analysis of Bacillus genomes uncovers conserved roles of natural products in bacterial physiology.</title>
        <authorList>
            <consortium name="Agbiome Team Llc"/>
            <person name="Bleich R.M."/>
            <person name="Kirk G.J."/>
            <person name="Santa Maria K.C."/>
            <person name="Allen S.E."/>
            <person name="Farag S."/>
            <person name="Shank E.A."/>
            <person name="Bowers A."/>
        </authorList>
    </citation>
    <scope>NUCLEOTIDE SEQUENCE [LARGE SCALE GENOMIC DNA]</scope>
    <source>
        <strain evidence="8 9">AFS024404</strain>
    </source>
</reference>
<organism evidence="8 9">
    <name type="scientific">Bacillus cereus</name>
    <dbReference type="NCBI Taxonomy" id="1396"/>
    <lineage>
        <taxon>Bacteria</taxon>
        <taxon>Bacillati</taxon>
        <taxon>Bacillota</taxon>
        <taxon>Bacilli</taxon>
        <taxon>Bacillales</taxon>
        <taxon>Bacillaceae</taxon>
        <taxon>Bacillus</taxon>
        <taxon>Bacillus cereus group</taxon>
    </lineage>
</organism>
<dbReference type="InterPro" id="IPR031303">
    <property type="entry name" value="C5_meth_CS"/>
</dbReference>
<dbReference type="GO" id="GO:0009307">
    <property type="term" value="P:DNA restriction-modification system"/>
    <property type="evidence" value="ECO:0007669"/>
    <property type="project" value="UniProtKB-KW"/>
</dbReference>
<sequence length="362" mass="40250">MNCISFFAGAGGLDMGIHKAGFDVRVSVEIESIYCETLRMNHPDWNVVEGDIMMYNKEKVLEQANLKEGEVDLMIGGSPCQSFSTAGKRQAFSDPRGQAMLKFAELVREIRPKAFIIENVRGLLSAALKHRPLSERGKDALPLTAEEQPGSALSYLLEQFAGYKIQKPTVLNAANYGVPQKRERVFIIGIRQDLKKTFKFPEPTHNEIGSDGKEPWVTVGEVLKNLEVEVHHFQTYSPERLKYMKMIPTGGGNWRNLPKDVVQAAMGGAYTSGGGKVGFFRRLNVEKPSPTLLTSPAQKSTNLGHPFENRPLSIEEYLAIQEFPENYHVAGTLMKQYTQIGNAVPVRLAEVLGNAIRKTLEA</sequence>
<dbReference type="Pfam" id="PF00145">
    <property type="entry name" value="DNA_methylase"/>
    <property type="match status" value="1"/>
</dbReference>
<dbReference type="Gene3D" id="3.40.50.150">
    <property type="entry name" value="Vaccinia Virus protein VP39"/>
    <property type="match status" value="1"/>
</dbReference>
<evidence type="ECO:0000313" key="9">
    <source>
        <dbReference type="Proteomes" id="UP000219743"/>
    </source>
</evidence>
<dbReference type="EMBL" id="NTRC01000006">
    <property type="protein sequence ID" value="PFD23156.1"/>
    <property type="molecule type" value="Genomic_DNA"/>
</dbReference>
<evidence type="ECO:0000256" key="7">
    <source>
        <dbReference type="RuleBase" id="RU000416"/>
    </source>
</evidence>
<dbReference type="PRINTS" id="PR00105">
    <property type="entry name" value="C5METTRFRASE"/>
</dbReference>
<dbReference type="GO" id="GO:0032259">
    <property type="term" value="P:methylation"/>
    <property type="evidence" value="ECO:0007669"/>
    <property type="project" value="UniProtKB-KW"/>
</dbReference>
<dbReference type="NCBIfam" id="TIGR00675">
    <property type="entry name" value="dcm"/>
    <property type="match status" value="1"/>
</dbReference>
<evidence type="ECO:0000256" key="6">
    <source>
        <dbReference type="PROSITE-ProRule" id="PRU01016"/>
    </source>
</evidence>
<keyword evidence="5" id="KW-0680">Restriction system</keyword>
<keyword evidence="3 6" id="KW-0808">Transferase</keyword>
<dbReference type="InterPro" id="IPR029063">
    <property type="entry name" value="SAM-dependent_MTases_sf"/>
</dbReference>
<proteinExistence type="inferred from homology"/>
<name>A0A9X6ZAJ1_BACCE</name>
<evidence type="ECO:0000256" key="3">
    <source>
        <dbReference type="ARBA" id="ARBA00022679"/>
    </source>
</evidence>
<dbReference type="PANTHER" id="PTHR10629">
    <property type="entry name" value="CYTOSINE-SPECIFIC METHYLTRANSFERASE"/>
    <property type="match status" value="1"/>
</dbReference>
<comment type="similarity">
    <text evidence="6 7">Belongs to the class I-like SAM-binding methyltransferase superfamily. C5-methyltransferase family.</text>
</comment>
<accession>A0A9X6ZAJ1</accession>
<dbReference type="RefSeq" id="WP_098275386.1">
    <property type="nucleotide sequence ID" value="NZ_NTRC01000006.1"/>
</dbReference>
<dbReference type="Gene3D" id="3.90.120.10">
    <property type="entry name" value="DNA Methylase, subunit A, domain 2"/>
    <property type="match status" value="1"/>
</dbReference>
<keyword evidence="4 6" id="KW-0949">S-adenosyl-L-methionine</keyword>
<evidence type="ECO:0000256" key="4">
    <source>
        <dbReference type="ARBA" id="ARBA00022691"/>
    </source>
</evidence>
<keyword evidence="2 6" id="KW-0489">Methyltransferase</keyword>
<protein>
    <recommendedName>
        <fullName evidence="1">DNA (cytosine-5-)-methyltransferase</fullName>
        <ecNumber evidence="1">2.1.1.37</ecNumber>
    </recommendedName>
</protein>
<dbReference type="SUPFAM" id="SSF53335">
    <property type="entry name" value="S-adenosyl-L-methionine-dependent methyltransferases"/>
    <property type="match status" value="1"/>
</dbReference>
<gene>
    <name evidence="8" type="ORF">CN263_08725</name>
</gene>
<dbReference type="InterPro" id="IPR050390">
    <property type="entry name" value="C5-Methyltransferase"/>
</dbReference>
<dbReference type="AlphaFoldDB" id="A0A9X6ZAJ1"/>
<dbReference type="Proteomes" id="UP000219743">
    <property type="component" value="Unassembled WGS sequence"/>
</dbReference>
<dbReference type="GO" id="GO:0003677">
    <property type="term" value="F:DNA binding"/>
    <property type="evidence" value="ECO:0007669"/>
    <property type="project" value="TreeGrafter"/>
</dbReference>
<dbReference type="GO" id="GO:0003886">
    <property type="term" value="F:DNA (cytosine-5-)-methyltransferase activity"/>
    <property type="evidence" value="ECO:0007669"/>
    <property type="project" value="UniProtKB-EC"/>
</dbReference>